<dbReference type="InterPro" id="IPR014918">
    <property type="entry name" value="Phage_tail_3"/>
</dbReference>
<feature type="chain" id="PRO_5011284235" evidence="1">
    <location>
        <begin position="32"/>
        <end position="219"/>
    </location>
</feature>
<reference evidence="3" key="1">
    <citation type="submission" date="2017-06" db="EMBL/GenBank/DDBJ databases">
        <authorList>
            <person name="Varghese N."/>
            <person name="Submissions S."/>
        </authorList>
    </citation>
    <scope>NUCLEOTIDE SEQUENCE [LARGE SCALE GENOMIC DNA]</scope>
    <source>
        <strain evidence="3">DSM 22348</strain>
    </source>
</reference>
<keyword evidence="1" id="KW-0732">Signal</keyword>
<dbReference type="EMBL" id="FZOL01000003">
    <property type="protein sequence ID" value="SNS10513.1"/>
    <property type="molecule type" value="Genomic_DNA"/>
</dbReference>
<protein>
    <submittedName>
        <fullName evidence="2">Phage tail tube protein, TTP</fullName>
    </submittedName>
</protein>
<dbReference type="Proteomes" id="UP000198407">
    <property type="component" value="Unassembled WGS sequence"/>
</dbReference>
<accession>A0A239BTM1</accession>
<dbReference type="STRING" id="1215104.GCA_000730585_02816"/>
<dbReference type="Pfam" id="PF08813">
    <property type="entry name" value="Phage_tail_3"/>
    <property type="match status" value="1"/>
</dbReference>
<keyword evidence="3" id="KW-1185">Reference proteome</keyword>
<organism evidence="2 3">
    <name type="scientific">Pseudomonas japonica</name>
    <dbReference type="NCBI Taxonomy" id="256466"/>
    <lineage>
        <taxon>Bacteria</taxon>
        <taxon>Pseudomonadati</taxon>
        <taxon>Pseudomonadota</taxon>
        <taxon>Gammaproteobacteria</taxon>
        <taxon>Pseudomonadales</taxon>
        <taxon>Pseudomonadaceae</taxon>
        <taxon>Pseudomonas</taxon>
    </lineage>
</organism>
<proteinExistence type="predicted"/>
<sequence>MAAKFPLPNGSVLEIAAALSAAVAFTALTNAAPPVATAAGHEIENGDILLVSSGWALIADRAVRASNVAAGAFSLGGLNTTNTDKFTPGAGLGSVLPVSSWAQISKVTSFASSGGEQQYLTVGYLEDDDDRQFPTNRNPITLSITVEDQPSAAYVALVEGYGDSKELTVVRLKLPGGDQILYPGYVSITSTPTMERNQLMTRTISIALSGRPVRYMAGA</sequence>
<evidence type="ECO:0000313" key="2">
    <source>
        <dbReference type="EMBL" id="SNS10513.1"/>
    </source>
</evidence>
<evidence type="ECO:0000256" key="1">
    <source>
        <dbReference type="SAM" id="SignalP"/>
    </source>
</evidence>
<dbReference type="OrthoDB" id="6538688at2"/>
<dbReference type="Gene3D" id="4.10.410.40">
    <property type="match status" value="1"/>
</dbReference>
<dbReference type="RefSeq" id="WP_042125056.1">
    <property type="nucleotide sequence ID" value="NZ_FZOL01000003.1"/>
</dbReference>
<evidence type="ECO:0000313" key="3">
    <source>
        <dbReference type="Proteomes" id="UP000198407"/>
    </source>
</evidence>
<name>A0A239BTM1_9PSED</name>
<dbReference type="AlphaFoldDB" id="A0A239BTM1"/>
<feature type="signal peptide" evidence="1">
    <location>
        <begin position="1"/>
        <end position="31"/>
    </location>
</feature>
<gene>
    <name evidence="2" type="ORF">SAMN05444352_103155</name>
</gene>